<evidence type="ECO:0000313" key="3">
    <source>
        <dbReference type="Proteomes" id="UP000007819"/>
    </source>
</evidence>
<dbReference type="GO" id="GO:0000785">
    <property type="term" value="C:chromatin"/>
    <property type="evidence" value="ECO:0007669"/>
    <property type="project" value="TreeGrafter"/>
</dbReference>
<dbReference type="GO" id="GO:0006357">
    <property type="term" value="P:regulation of transcription by RNA polymerase II"/>
    <property type="evidence" value="ECO:0007669"/>
    <property type="project" value="InterPro"/>
</dbReference>
<protein>
    <submittedName>
        <fullName evidence="2">Uncharacterized protein</fullName>
    </submittedName>
</protein>
<keyword evidence="1" id="KW-0812">Transmembrane</keyword>
<evidence type="ECO:0000256" key="1">
    <source>
        <dbReference type="SAM" id="Phobius"/>
    </source>
</evidence>
<dbReference type="GO" id="GO:0030154">
    <property type="term" value="P:cell differentiation"/>
    <property type="evidence" value="ECO:0007669"/>
    <property type="project" value="TreeGrafter"/>
</dbReference>
<dbReference type="OrthoDB" id="844594at2759"/>
<dbReference type="Proteomes" id="UP000007819">
    <property type="component" value="Chromosome A2"/>
</dbReference>
<evidence type="ECO:0000313" key="2">
    <source>
        <dbReference type="EnsemblMetazoa" id="XP_016657250.2"/>
    </source>
</evidence>
<dbReference type="InterPro" id="IPR028309">
    <property type="entry name" value="RB_fam"/>
</dbReference>
<keyword evidence="1" id="KW-0472">Membrane</keyword>
<dbReference type="Gene3D" id="1.10.472.10">
    <property type="entry name" value="Cyclin-like"/>
    <property type="match status" value="1"/>
</dbReference>
<keyword evidence="1" id="KW-1133">Transmembrane helix</keyword>
<organism evidence="2 3">
    <name type="scientific">Acyrthosiphon pisum</name>
    <name type="common">Pea aphid</name>
    <dbReference type="NCBI Taxonomy" id="7029"/>
    <lineage>
        <taxon>Eukaryota</taxon>
        <taxon>Metazoa</taxon>
        <taxon>Ecdysozoa</taxon>
        <taxon>Arthropoda</taxon>
        <taxon>Hexapoda</taxon>
        <taxon>Insecta</taxon>
        <taxon>Pterygota</taxon>
        <taxon>Neoptera</taxon>
        <taxon>Paraneoptera</taxon>
        <taxon>Hemiptera</taxon>
        <taxon>Sternorrhyncha</taxon>
        <taxon>Aphidomorpha</taxon>
        <taxon>Aphidoidea</taxon>
        <taxon>Aphididae</taxon>
        <taxon>Macrosiphini</taxon>
        <taxon>Acyrthosiphon</taxon>
    </lineage>
</organism>
<dbReference type="GeneID" id="107882815"/>
<dbReference type="AlphaFoldDB" id="A0A8R2D1W6"/>
<feature type="transmembrane region" description="Helical" evidence="1">
    <location>
        <begin position="140"/>
        <end position="157"/>
    </location>
</feature>
<dbReference type="GO" id="GO:2000134">
    <property type="term" value="P:negative regulation of G1/S transition of mitotic cell cycle"/>
    <property type="evidence" value="ECO:0007669"/>
    <property type="project" value="TreeGrafter"/>
</dbReference>
<dbReference type="PANTHER" id="PTHR13742">
    <property type="entry name" value="RETINOBLASTOMA-ASSOCIATED PROTEIN RB -RELATED"/>
    <property type="match status" value="1"/>
</dbReference>
<proteinExistence type="predicted"/>
<reference evidence="2" key="2">
    <citation type="submission" date="2022-06" db="UniProtKB">
        <authorList>
            <consortium name="EnsemblMetazoa"/>
        </authorList>
    </citation>
    <scope>IDENTIFICATION</scope>
</reference>
<name>A0A8R2D1W6_ACYPI</name>
<sequence length="158" mass="18523">MTTENTMCFWLNIDNLVFQTIYHINSIKIKYILFVEHTENEGARQDTEQRIDLIKFYNTIFVQIVRDNALKYSTNSSNDNLTLSPLPATKTQLQSPTTRRVNDRLPIFIRKLEAQASPIKSPIRPLSYCINQSPKKVSKFVFMLMIQILIFLKVFYLI</sequence>
<dbReference type="PANTHER" id="PTHR13742:SF17">
    <property type="entry name" value="RE32990P-RELATED"/>
    <property type="match status" value="1"/>
</dbReference>
<keyword evidence="3" id="KW-1185">Reference proteome</keyword>
<dbReference type="KEGG" id="api:107882815"/>
<reference evidence="3" key="1">
    <citation type="submission" date="2010-06" db="EMBL/GenBank/DDBJ databases">
        <authorList>
            <person name="Jiang H."/>
            <person name="Abraham K."/>
            <person name="Ali S."/>
            <person name="Alsbrooks S.L."/>
            <person name="Anim B.N."/>
            <person name="Anosike U.S."/>
            <person name="Attaway T."/>
            <person name="Bandaranaike D.P."/>
            <person name="Battles P.K."/>
            <person name="Bell S.N."/>
            <person name="Bell A.V."/>
            <person name="Beltran B."/>
            <person name="Bickham C."/>
            <person name="Bustamante Y."/>
            <person name="Caleb T."/>
            <person name="Canada A."/>
            <person name="Cardenas V."/>
            <person name="Carter K."/>
            <person name="Chacko J."/>
            <person name="Chandrabose M.N."/>
            <person name="Chavez D."/>
            <person name="Chavez A."/>
            <person name="Chen L."/>
            <person name="Chu H.-S."/>
            <person name="Claassen K.J."/>
            <person name="Cockrell R."/>
            <person name="Collins M."/>
            <person name="Cooper J.A."/>
            <person name="Cree A."/>
            <person name="Curry S.M."/>
            <person name="Da Y."/>
            <person name="Dao M.D."/>
            <person name="Das B."/>
            <person name="Davila M.-L."/>
            <person name="Davy-Carroll L."/>
            <person name="Denson S."/>
            <person name="Dinh H."/>
            <person name="Ebong V.E."/>
            <person name="Edwards J.R."/>
            <person name="Egan A."/>
            <person name="El-Daye J."/>
            <person name="Escobedo L."/>
            <person name="Fernandez S."/>
            <person name="Fernando P.R."/>
            <person name="Flagg N."/>
            <person name="Forbes L.D."/>
            <person name="Fowler R.G."/>
            <person name="Fu Q."/>
            <person name="Gabisi R.A."/>
            <person name="Ganer J."/>
            <person name="Garbino Pronczuk A."/>
            <person name="Garcia R.M."/>
            <person name="Garner T."/>
            <person name="Garrett T.E."/>
            <person name="Gonzalez D.A."/>
            <person name="Hamid H."/>
            <person name="Hawkins E.S."/>
            <person name="Hirani K."/>
            <person name="Hogues M.E."/>
            <person name="Hollins B."/>
            <person name="Hsiao C.-H."/>
            <person name="Jabil R."/>
            <person name="James M.L."/>
            <person name="Jhangiani S.N."/>
            <person name="Johnson B."/>
            <person name="Johnson Q."/>
            <person name="Joshi V."/>
            <person name="Kalu J.B."/>
            <person name="Kam C."/>
            <person name="Kashfia A."/>
            <person name="Keebler J."/>
            <person name="Kisamo H."/>
            <person name="Kovar C.L."/>
            <person name="Lago L.A."/>
            <person name="Lai C.-Y."/>
            <person name="Laidlaw J."/>
            <person name="Lara F."/>
            <person name="Le T.-K."/>
            <person name="Lee S.L."/>
            <person name="Legall F.H."/>
            <person name="Lemon S.J."/>
            <person name="Lewis L.R."/>
            <person name="Li B."/>
            <person name="Liu Y."/>
            <person name="Liu Y.-S."/>
            <person name="Lopez J."/>
            <person name="Lozado R.J."/>
            <person name="Lu J."/>
            <person name="Madu R.C."/>
            <person name="Maheshwari M."/>
            <person name="Maheshwari R."/>
            <person name="Malloy K."/>
            <person name="Martinez E."/>
            <person name="Mathew T."/>
            <person name="Mercado I.C."/>
            <person name="Mercado C."/>
            <person name="Meyer B."/>
            <person name="Montgomery K."/>
            <person name="Morgan M.B."/>
            <person name="Munidasa M."/>
            <person name="Nazareth L.V."/>
            <person name="Nelson J."/>
            <person name="Ng B.M."/>
            <person name="Nguyen N.B."/>
            <person name="Nguyen P.Q."/>
            <person name="Nguyen T."/>
            <person name="Obregon M."/>
            <person name="Okwuonu G.O."/>
            <person name="Onwere C.G."/>
            <person name="Orozco G."/>
            <person name="Parra A."/>
            <person name="Patel S."/>
            <person name="Patil S."/>
            <person name="Perez A."/>
            <person name="Perez Y."/>
            <person name="Pham C."/>
            <person name="Primus E.L."/>
            <person name="Pu L.-L."/>
            <person name="Puazo M."/>
            <person name="Qin X."/>
            <person name="Quiroz J.B."/>
            <person name="Reese J."/>
            <person name="Richards S."/>
            <person name="Rives C.M."/>
            <person name="Robberts R."/>
            <person name="Ruiz S.J."/>
            <person name="Ruiz M.J."/>
            <person name="Santibanez J."/>
            <person name="Schneider B.W."/>
            <person name="Sisson I."/>
            <person name="Smith M."/>
            <person name="Sodergren E."/>
            <person name="Song X.-Z."/>
            <person name="Song B.B."/>
            <person name="Summersgill H."/>
            <person name="Thelus R."/>
            <person name="Thornton R.D."/>
            <person name="Trejos Z.Y."/>
            <person name="Usmani K."/>
            <person name="Vattathil S."/>
            <person name="Villasana D."/>
            <person name="Walker D.L."/>
            <person name="Wang S."/>
            <person name="Wang K."/>
            <person name="White C.S."/>
            <person name="Williams A.C."/>
            <person name="Williamson J."/>
            <person name="Wilson K."/>
            <person name="Woghiren I.O."/>
            <person name="Woodworth J.R."/>
            <person name="Worley K.C."/>
            <person name="Wright R.A."/>
            <person name="Wu W."/>
            <person name="Young L."/>
            <person name="Zhang L."/>
            <person name="Zhang J."/>
            <person name="Zhu Y."/>
            <person name="Muzny D.M."/>
            <person name="Weinstock G."/>
            <person name="Gibbs R.A."/>
        </authorList>
    </citation>
    <scope>NUCLEOTIDE SEQUENCE [LARGE SCALE GENOMIC DNA]</scope>
    <source>
        <strain evidence="3">LSR1</strain>
    </source>
</reference>
<dbReference type="RefSeq" id="XP_016657250.2">
    <property type="nucleotide sequence ID" value="XM_016801761.2"/>
</dbReference>
<accession>A0A8R2D1W6</accession>
<dbReference type="EnsemblMetazoa" id="XM_016801761.2">
    <property type="protein sequence ID" value="XP_016657250.2"/>
    <property type="gene ID" value="LOC107882815"/>
</dbReference>
<dbReference type="GO" id="GO:0005667">
    <property type="term" value="C:transcription regulator complex"/>
    <property type="evidence" value="ECO:0007669"/>
    <property type="project" value="TreeGrafter"/>
</dbReference>
<dbReference type="GO" id="GO:0000977">
    <property type="term" value="F:RNA polymerase II transcription regulatory region sequence-specific DNA binding"/>
    <property type="evidence" value="ECO:0007669"/>
    <property type="project" value="TreeGrafter"/>
</dbReference>